<evidence type="ECO:0000256" key="2">
    <source>
        <dbReference type="ARBA" id="ARBA00023002"/>
    </source>
</evidence>
<dbReference type="EMBL" id="CP059894">
    <property type="protein sequence ID" value="QNJ95852.1"/>
    <property type="molecule type" value="Genomic_DNA"/>
</dbReference>
<dbReference type="PANTHER" id="PTHR43669">
    <property type="entry name" value="5-KETO-D-GLUCONATE 5-REDUCTASE"/>
    <property type="match status" value="1"/>
</dbReference>
<dbReference type="KEGG" id="mflu:HZU40_03155"/>
<dbReference type="GO" id="GO:0016491">
    <property type="term" value="F:oxidoreductase activity"/>
    <property type="evidence" value="ECO:0007669"/>
    <property type="project" value="UniProtKB-KW"/>
</dbReference>
<gene>
    <name evidence="3" type="ORF">HZU40_03155</name>
</gene>
<protein>
    <submittedName>
        <fullName evidence="3">SDR family oxidoreductase</fullName>
    </submittedName>
</protein>
<dbReference type="InterPro" id="IPR002347">
    <property type="entry name" value="SDR_fam"/>
</dbReference>
<dbReference type="Proteomes" id="UP000515498">
    <property type="component" value="Chromosome"/>
</dbReference>
<organism evidence="3 4">
    <name type="scientific">Mycolicibacterium fluoranthenivorans</name>
    <dbReference type="NCBI Taxonomy" id="258505"/>
    <lineage>
        <taxon>Bacteria</taxon>
        <taxon>Bacillati</taxon>
        <taxon>Actinomycetota</taxon>
        <taxon>Actinomycetes</taxon>
        <taxon>Mycobacteriales</taxon>
        <taxon>Mycobacteriaceae</taxon>
        <taxon>Mycolicibacterium</taxon>
    </lineage>
</organism>
<dbReference type="SUPFAM" id="SSF51735">
    <property type="entry name" value="NAD(P)-binding Rossmann-fold domains"/>
    <property type="match status" value="1"/>
</dbReference>
<proteinExistence type="inferred from homology"/>
<evidence type="ECO:0000313" key="3">
    <source>
        <dbReference type="EMBL" id="QNJ95852.1"/>
    </source>
</evidence>
<dbReference type="PRINTS" id="PR00081">
    <property type="entry name" value="GDHRDH"/>
</dbReference>
<dbReference type="Gene3D" id="3.40.50.720">
    <property type="entry name" value="NAD(P)-binding Rossmann-like Domain"/>
    <property type="match status" value="1"/>
</dbReference>
<comment type="similarity">
    <text evidence="1">Belongs to the short-chain dehydrogenases/reductases (SDR) family.</text>
</comment>
<dbReference type="CDD" id="cd05233">
    <property type="entry name" value="SDR_c"/>
    <property type="match status" value="1"/>
</dbReference>
<dbReference type="Pfam" id="PF00106">
    <property type="entry name" value="adh_short"/>
    <property type="match status" value="1"/>
</dbReference>
<evidence type="ECO:0000313" key="4">
    <source>
        <dbReference type="Proteomes" id="UP000515498"/>
    </source>
</evidence>
<accession>A0A7G8PND6</accession>
<dbReference type="AlphaFoldDB" id="A0A7G8PND6"/>
<reference evidence="3 4" key="1">
    <citation type="submission" date="2020-07" db="EMBL/GenBank/DDBJ databases">
        <title>Draft genome sequence of four isobutane-metabolizing strains capable of cometabolically degrading diverse ether contaminants.</title>
        <authorList>
            <person name="Chen W."/>
            <person name="Faulkner N."/>
            <person name="Smith C."/>
            <person name="Hyman M."/>
        </authorList>
    </citation>
    <scope>NUCLEOTIDE SEQUENCE [LARGE SCALE GENOMIC DNA]</scope>
    <source>
        <strain evidence="3 4">2A</strain>
    </source>
</reference>
<dbReference type="PANTHER" id="PTHR43669:SF3">
    <property type="entry name" value="ALCOHOL DEHYDROGENASE, PUTATIVE (AFU_ORTHOLOGUE AFUA_3G03445)-RELATED"/>
    <property type="match status" value="1"/>
</dbReference>
<sequence>MRCRAQSSTWCPTPRVSRPVRCWPSTADTCENGIDVDLNERCAVVTGGAHGIGRALAEELARRGARVVVADLNVERAQRVADRIGGVAVECNVGSPEGIADLVEAAQDAFGPVSVLCSNAGYSDNGDGLTLPPEDLRRIVEVNLLSHVWAAQAVLPGMLDRGEGWLIQTISSTALITGPSFMGYTLSKHGALGFAEWVALNYRHCGIQVTCLCPNAVNTGMLGRNEDDESRTPIIDLAALGDVVEPEDCARQALDAAAAGKFLALPHPRVGDSFLRKATDYDAWLDRTHQRLQKMQLAGHSPAE</sequence>
<name>A0A7G8PND6_9MYCO</name>
<dbReference type="InterPro" id="IPR036291">
    <property type="entry name" value="NAD(P)-bd_dom_sf"/>
</dbReference>
<evidence type="ECO:0000256" key="1">
    <source>
        <dbReference type="ARBA" id="ARBA00006484"/>
    </source>
</evidence>
<keyword evidence="2" id="KW-0560">Oxidoreductase</keyword>